<comment type="caution">
    <text evidence="1">The sequence shown here is derived from an EMBL/GenBank/DDBJ whole genome shotgun (WGS) entry which is preliminary data.</text>
</comment>
<proteinExistence type="predicted"/>
<organism evidence="1 2">
    <name type="scientific">Cuscuta epithymum</name>
    <dbReference type="NCBI Taxonomy" id="186058"/>
    <lineage>
        <taxon>Eukaryota</taxon>
        <taxon>Viridiplantae</taxon>
        <taxon>Streptophyta</taxon>
        <taxon>Embryophyta</taxon>
        <taxon>Tracheophyta</taxon>
        <taxon>Spermatophyta</taxon>
        <taxon>Magnoliopsida</taxon>
        <taxon>eudicotyledons</taxon>
        <taxon>Gunneridae</taxon>
        <taxon>Pentapetalae</taxon>
        <taxon>asterids</taxon>
        <taxon>lamiids</taxon>
        <taxon>Solanales</taxon>
        <taxon>Convolvulaceae</taxon>
        <taxon>Cuscuteae</taxon>
        <taxon>Cuscuta</taxon>
        <taxon>Cuscuta subgen. Cuscuta</taxon>
    </lineage>
</organism>
<evidence type="ECO:0000313" key="1">
    <source>
        <dbReference type="EMBL" id="CAH9118977.1"/>
    </source>
</evidence>
<keyword evidence="2" id="KW-1185">Reference proteome</keyword>
<protein>
    <submittedName>
        <fullName evidence="1">Uncharacterized protein</fullName>
    </submittedName>
</protein>
<gene>
    <name evidence="1" type="ORF">CEPIT_LOCUS22459</name>
</gene>
<dbReference type="EMBL" id="CAMAPF010000913">
    <property type="protein sequence ID" value="CAH9118977.1"/>
    <property type="molecule type" value="Genomic_DNA"/>
</dbReference>
<dbReference type="Proteomes" id="UP001152523">
    <property type="component" value="Unassembled WGS sequence"/>
</dbReference>
<sequence>MVHDKKPCMGSIIASIFHRQSMNHIQVLYTGSYITRILYGMGYGDQFRNMEVSSSFLPLTILPSMNTGLGARLQRETEQTEAAATAGVQGVPHRGGIQIIKGGGASHDDEASDEEMDDAAQDMPYVPPPFGQTFPDTWGGNACAPGRHLPSAIYRAA</sequence>
<name>A0AAV0EAN3_9ASTE</name>
<reference evidence="1" key="1">
    <citation type="submission" date="2022-07" db="EMBL/GenBank/DDBJ databases">
        <authorList>
            <person name="Macas J."/>
            <person name="Novak P."/>
            <person name="Neumann P."/>
        </authorList>
    </citation>
    <scope>NUCLEOTIDE SEQUENCE</scope>
</reference>
<dbReference type="AlphaFoldDB" id="A0AAV0EAN3"/>
<evidence type="ECO:0000313" key="2">
    <source>
        <dbReference type="Proteomes" id="UP001152523"/>
    </source>
</evidence>
<accession>A0AAV0EAN3</accession>